<dbReference type="HOGENOM" id="CLU_2991493_0_0_4"/>
<keyword evidence="2" id="KW-1185">Reference proteome</keyword>
<dbReference type="AlphaFoldDB" id="A0A0D6EVA4"/>
<dbReference type="Proteomes" id="UP000064007">
    <property type="component" value="Chromosome 1"/>
</dbReference>
<accession>A0A0D6EVA4</accession>
<gene>
    <name evidence="1" type="ORF">BN1208_0529</name>
</gene>
<evidence type="ECO:0000313" key="1">
    <source>
        <dbReference type="EMBL" id="CEZ19421.1"/>
    </source>
</evidence>
<dbReference type="KEGG" id="mbat:BN1208_0529"/>
<proteinExistence type="predicted"/>
<reference evidence="2" key="1">
    <citation type="submission" date="2014-12" db="EMBL/GenBank/DDBJ databases">
        <authorList>
            <person name="Salcher M.M."/>
        </authorList>
    </citation>
    <scope>NUCLEOTIDE SEQUENCE [LARGE SCALE GENOMIC DNA]</scope>
    <source>
        <strain evidence="2">MMS-10A-171</strain>
    </source>
</reference>
<name>A0A0D6EVA4_9PROT</name>
<dbReference type="RefSeq" id="WP_046487655.1">
    <property type="nucleotide sequence ID" value="NZ_LN827929.1"/>
</dbReference>
<dbReference type="STRING" id="1581557.BN1208_0529"/>
<sequence>MKKKGFYDYLKQQAGEGIHYIYCAHCKVDADYIGDRLERHLPSCEYRITKQKTLDGNYSF</sequence>
<dbReference type="OrthoDB" id="9132992at2"/>
<evidence type="ECO:0000313" key="2">
    <source>
        <dbReference type="Proteomes" id="UP000064007"/>
    </source>
</evidence>
<protein>
    <submittedName>
        <fullName evidence="1">Uncharacterized protein</fullName>
    </submittedName>
</protein>
<organism evidence="1 2">
    <name type="scientific">Candidatus Methylopumilus planktonicus</name>
    <dbReference type="NCBI Taxonomy" id="1581557"/>
    <lineage>
        <taxon>Bacteria</taxon>
        <taxon>Pseudomonadati</taxon>
        <taxon>Pseudomonadota</taxon>
        <taxon>Betaproteobacteria</taxon>
        <taxon>Nitrosomonadales</taxon>
        <taxon>Methylophilaceae</taxon>
        <taxon>Candidatus Methylopumilus</taxon>
    </lineage>
</organism>
<dbReference type="EMBL" id="LN827929">
    <property type="protein sequence ID" value="CEZ19421.1"/>
    <property type="molecule type" value="Genomic_DNA"/>
</dbReference>